<dbReference type="Gene3D" id="3.40.50.150">
    <property type="entry name" value="Vaccinia Virus protein VP39"/>
    <property type="match status" value="1"/>
</dbReference>
<dbReference type="InterPro" id="IPR029063">
    <property type="entry name" value="SAM-dependent_MTases_sf"/>
</dbReference>
<evidence type="ECO:0008006" key="4">
    <source>
        <dbReference type="Google" id="ProtNLM"/>
    </source>
</evidence>
<evidence type="ECO:0000313" key="3">
    <source>
        <dbReference type="Proteomes" id="UP000235836"/>
    </source>
</evidence>
<dbReference type="GO" id="GO:0006596">
    <property type="term" value="P:polyamine biosynthetic process"/>
    <property type="evidence" value="ECO:0007669"/>
    <property type="project" value="UniProtKB-KW"/>
</dbReference>
<dbReference type="RefSeq" id="WP_102723211.1">
    <property type="nucleotide sequence ID" value="NZ_PNHG01000001.1"/>
</dbReference>
<dbReference type="NCBIfam" id="NF037959">
    <property type="entry name" value="MFS_SpdSyn"/>
    <property type="match status" value="1"/>
</dbReference>
<keyword evidence="1" id="KW-0620">Polyamine biosynthesis</keyword>
<proteinExistence type="predicted"/>
<dbReference type="Proteomes" id="UP000235836">
    <property type="component" value="Unassembled WGS sequence"/>
</dbReference>
<accession>A0A2N6T814</accession>
<reference evidence="2 3" key="1">
    <citation type="submission" date="2017-09" db="EMBL/GenBank/DDBJ databases">
        <title>Bacterial strain isolated from the female urinary microbiota.</title>
        <authorList>
            <person name="Thomas-White K."/>
            <person name="Kumar N."/>
            <person name="Forster S."/>
            <person name="Putonti C."/>
            <person name="Lawley T."/>
            <person name="Wolfe A.J."/>
        </authorList>
    </citation>
    <scope>NUCLEOTIDE SEQUENCE [LARGE SCALE GENOMIC DNA]</scope>
    <source>
        <strain evidence="2 3">UMB0792</strain>
    </source>
</reference>
<dbReference type="PANTHER" id="PTHR43317">
    <property type="entry name" value="THERMOSPERMINE SYNTHASE ACAULIS5"/>
    <property type="match status" value="1"/>
</dbReference>
<evidence type="ECO:0000313" key="2">
    <source>
        <dbReference type="EMBL" id="PMC65471.1"/>
    </source>
</evidence>
<gene>
    <name evidence="2" type="ORF">CJ203_00960</name>
</gene>
<evidence type="ECO:0000256" key="1">
    <source>
        <dbReference type="ARBA" id="ARBA00023115"/>
    </source>
</evidence>
<dbReference type="SUPFAM" id="SSF53335">
    <property type="entry name" value="S-adenosyl-L-methionine-dependent methyltransferases"/>
    <property type="match status" value="1"/>
</dbReference>
<keyword evidence="3" id="KW-1185">Reference proteome</keyword>
<protein>
    <recommendedName>
        <fullName evidence="4">Spermidine synthase</fullName>
    </recommendedName>
</protein>
<comment type="caution">
    <text evidence="2">The sequence shown here is derived from an EMBL/GenBank/DDBJ whole genome shotgun (WGS) entry which is preliminary data.</text>
</comment>
<dbReference type="EMBL" id="PNHG01000001">
    <property type="protein sequence ID" value="PMC65471.1"/>
    <property type="molecule type" value="Genomic_DNA"/>
</dbReference>
<organism evidence="2 3">
    <name type="scientific">Corynebacterium tuscaniense</name>
    <dbReference type="NCBI Taxonomy" id="302449"/>
    <lineage>
        <taxon>Bacteria</taxon>
        <taxon>Bacillati</taxon>
        <taxon>Actinomycetota</taxon>
        <taxon>Actinomycetes</taxon>
        <taxon>Mycobacteriales</taxon>
        <taxon>Corynebacteriaceae</taxon>
        <taxon>Corynebacterium</taxon>
    </lineage>
</organism>
<dbReference type="PANTHER" id="PTHR43317:SF1">
    <property type="entry name" value="THERMOSPERMINE SYNTHASE ACAULIS5"/>
    <property type="match status" value="1"/>
</dbReference>
<name>A0A2N6T814_9CORY</name>
<sequence length="259" mass="27842">MARGKSRAPKKQIVGTYPVDTGTVEIIADPLRDGAFVVELNRVPSSYVVLGAPRVLGFDYMEWIASAVRTHFSRVRASPNTLLHLGAAGCSLPRFCADVWPHSSNIVVDIDSALCDLMAATFDMPPRIVFRSGDAFDAMVTQPAGSVDVIIRDVFAGSETPAHVSSLAFYRAASTALTPDGIYLANVGDHAGHPVSREELAGMAEVFDEVGMIATADVLSDRPYGNVVVYGTRSSSLGQSADLEGGIRILKWTYDRHQQ</sequence>
<dbReference type="AlphaFoldDB" id="A0A2N6T814"/>